<keyword evidence="6" id="KW-0342">GTP-binding</keyword>
<evidence type="ECO:0000256" key="5">
    <source>
        <dbReference type="ARBA" id="ARBA00022741"/>
    </source>
</evidence>
<gene>
    <name evidence="9" type="ORF">Harvfovirus4_47</name>
</gene>
<name>A0A3G5A4D3_9VIRU</name>
<keyword evidence="5" id="KW-0547">Nucleotide-binding</keyword>
<dbReference type="GO" id="GO:0042245">
    <property type="term" value="P:RNA repair"/>
    <property type="evidence" value="ECO:0007669"/>
    <property type="project" value="TreeGrafter"/>
</dbReference>
<evidence type="ECO:0000256" key="1">
    <source>
        <dbReference type="ARBA" id="ARBA00001936"/>
    </source>
</evidence>
<comment type="cofactor">
    <cofactor evidence="1">
        <name>Mn(2+)</name>
        <dbReference type="ChEBI" id="CHEBI:29035"/>
    </cofactor>
</comment>
<evidence type="ECO:0000256" key="2">
    <source>
        <dbReference type="ARBA" id="ARBA00012726"/>
    </source>
</evidence>
<keyword evidence="7" id="KW-0464">Manganese</keyword>
<evidence type="ECO:0000256" key="7">
    <source>
        <dbReference type="ARBA" id="ARBA00023211"/>
    </source>
</evidence>
<dbReference type="Gene3D" id="3.90.1860.10">
    <property type="entry name" value="tRNA-splicing ligase RtcB"/>
    <property type="match status" value="1"/>
</dbReference>
<dbReference type="SUPFAM" id="SSF103365">
    <property type="entry name" value="Hypothetical protein PH1602"/>
    <property type="match status" value="1"/>
</dbReference>
<dbReference type="EC" id="6.5.1.8" evidence="2"/>
<accession>A0A3G5A4D3</accession>
<evidence type="ECO:0000256" key="8">
    <source>
        <dbReference type="ARBA" id="ARBA00047746"/>
    </source>
</evidence>
<dbReference type="GO" id="GO:0006281">
    <property type="term" value="P:DNA repair"/>
    <property type="evidence" value="ECO:0007669"/>
    <property type="project" value="TreeGrafter"/>
</dbReference>
<comment type="catalytic activity">
    <reaction evidence="8">
        <text>a 3'-end 3'-phospho-ribonucleotide-RNA + a 5'-end dephospho-ribonucleoside-RNA + GTP = a ribonucleotidyl-ribonucleotide-RNA + GMP + diphosphate</text>
        <dbReference type="Rhea" id="RHEA:68076"/>
        <dbReference type="Rhea" id="RHEA-COMP:10463"/>
        <dbReference type="Rhea" id="RHEA-COMP:13936"/>
        <dbReference type="Rhea" id="RHEA-COMP:17355"/>
        <dbReference type="ChEBI" id="CHEBI:33019"/>
        <dbReference type="ChEBI" id="CHEBI:37565"/>
        <dbReference type="ChEBI" id="CHEBI:58115"/>
        <dbReference type="ChEBI" id="CHEBI:83062"/>
        <dbReference type="ChEBI" id="CHEBI:138284"/>
        <dbReference type="ChEBI" id="CHEBI:173118"/>
        <dbReference type="EC" id="6.5.1.8"/>
    </reaction>
</comment>
<reference evidence="9" key="1">
    <citation type="submission" date="2018-10" db="EMBL/GenBank/DDBJ databases">
        <title>Hidden diversity of soil giant viruses.</title>
        <authorList>
            <person name="Schulz F."/>
            <person name="Alteio L."/>
            <person name="Goudeau D."/>
            <person name="Ryan E.M."/>
            <person name="Malmstrom R.R."/>
            <person name="Blanchard J."/>
            <person name="Woyke T."/>
        </authorList>
    </citation>
    <scope>NUCLEOTIDE SEQUENCE</scope>
    <source>
        <strain evidence="9">HAV1</strain>
    </source>
</reference>
<dbReference type="GO" id="GO:0003909">
    <property type="term" value="F:DNA ligase activity"/>
    <property type="evidence" value="ECO:0007669"/>
    <property type="project" value="TreeGrafter"/>
</dbReference>
<dbReference type="GO" id="GO:0006396">
    <property type="term" value="P:RNA processing"/>
    <property type="evidence" value="ECO:0007669"/>
    <property type="project" value="InterPro"/>
</dbReference>
<dbReference type="GO" id="GO:0005525">
    <property type="term" value="F:GTP binding"/>
    <property type="evidence" value="ECO:0007669"/>
    <property type="project" value="UniProtKB-KW"/>
</dbReference>
<dbReference type="GO" id="GO:0030145">
    <property type="term" value="F:manganese ion binding"/>
    <property type="evidence" value="ECO:0007669"/>
    <property type="project" value="TreeGrafter"/>
</dbReference>
<evidence type="ECO:0000313" key="9">
    <source>
        <dbReference type="EMBL" id="AYV80683.1"/>
    </source>
</evidence>
<keyword evidence="3" id="KW-0436">Ligase</keyword>
<dbReference type="InterPro" id="IPR001233">
    <property type="entry name" value="RtcB"/>
</dbReference>
<evidence type="ECO:0000256" key="3">
    <source>
        <dbReference type="ARBA" id="ARBA00022598"/>
    </source>
</evidence>
<protein>
    <recommendedName>
        <fullName evidence="2">3'-phosphate/5'-hydroxy nucleic acid ligase</fullName>
        <ecNumber evidence="2">6.5.1.8</ecNumber>
    </recommendedName>
</protein>
<evidence type="ECO:0000256" key="6">
    <source>
        <dbReference type="ARBA" id="ARBA00023134"/>
    </source>
</evidence>
<dbReference type="PANTHER" id="PTHR43749:SF2">
    <property type="entry name" value="RNA-SPLICING LIGASE RTCB"/>
    <property type="match status" value="1"/>
</dbReference>
<sequence>MSYKFPAPLDAIIYLDEEQIEPDTFKQITSMIKNPVIKKARFMPDVHPGMGCCVGFTAELTDKIIPRIIGGDIGCGVLTYSLDNHKFRRGKYEKKFDNVIQNVIPMGNGHANVHPERIIQEEQYDDYFLKATITAKKFAENYWNHFAVDILPNMPEYSTKYMKKLCEKVSSSYEYDLRSMGTLGGSNHFIEVGECETVMYFTVHTGSRNIGSKICRYHQDKMDNNKLPYLDGKDAYEYYFDMIFAQMYAMMNRRAILSHILVHLDLVYNEEKITESVHNYIDFEDMIMRKGAIPARKDQNCIVALNMRDGILLCRGKGNADWNNSAAHGCGRIVSRKKAERKFSLKQYKESMKDVYSTCINLGTIDEAPNAYKDTDMIISSLGDTIDILHHIKPTLNVKAPK</sequence>
<dbReference type="GO" id="GO:0170057">
    <property type="term" value="F:RNA ligase (GTP) activity"/>
    <property type="evidence" value="ECO:0007669"/>
    <property type="project" value="UniProtKB-EC"/>
</dbReference>
<organism evidence="9">
    <name type="scientific">Harvfovirus sp</name>
    <dbReference type="NCBI Taxonomy" id="2487768"/>
    <lineage>
        <taxon>Viruses</taxon>
        <taxon>Varidnaviria</taxon>
        <taxon>Bamfordvirae</taxon>
        <taxon>Nucleocytoviricota</taxon>
        <taxon>Megaviricetes</taxon>
        <taxon>Imitervirales</taxon>
        <taxon>Mimiviridae</taxon>
        <taxon>Klosneuvirinae</taxon>
    </lineage>
</organism>
<keyword evidence="4" id="KW-0479">Metal-binding</keyword>
<dbReference type="PANTHER" id="PTHR43749">
    <property type="entry name" value="RNA-SPLICING LIGASE RTCB"/>
    <property type="match status" value="1"/>
</dbReference>
<dbReference type="Pfam" id="PF01139">
    <property type="entry name" value="RtcB"/>
    <property type="match status" value="1"/>
</dbReference>
<proteinExistence type="predicted"/>
<dbReference type="EMBL" id="MK072246">
    <property type="protein sequence ID" value="AYV80683.1"/>
    <property type="molecule type" value="Genomic_DNA"/>
</dbReference>
<evidence type="ECO:0000256" key="4">
    <source>
        <dbReference type="ARBA" id="ARBA00022723"/>
    </source>
</evidence>
<dbReference type="InterPro" id="IPR052915">
    <property type="entry name" value="RtcB-like"/>
</dbReference>
<dbReference type="InterPro" id="IPR036025">
    <property type="entry name" value="RtcB-like_sf"/>
</dbReference>